<feature type="domain" description="Cation/H+ exchanger transmembrane" evidence="8">
    <location>
        <begin position="42"/>
        <end position="437"/>
    </location>
</feature>
<dbReference type="PANTHER" id="PTHR43021">
    <property type="entry name" value="NA(+)/H(+) ANTIPORTER-RELATED"/>
    <property type="match status" value="1"/>
</dbReference>
<feature type="transmembrane region" description="Helical" evidence="7">
    <location>
        <begin position="241"/>
        <end position="267"/>
    </location>
</feature>
<evidence type="ECO:0000256" key="4">
    <source>
        <dbReference type="ARBA" id="ARBA00023136"/>
    </source>
</evidence>
<feature type="transmembrane region" description="Helical" evidence="7">
    <location>
        <begin position="415"/>
        <end position="436"/>
    </location>
</feature>
<evidence type="ECO:0000256" key="5">
    <source>
        <dbReference type="SAM" id="Coils"/>
    </source>
</evidence>
<dbReference type="GO" id="GO:0015297">
    <property type="term" value="F:antiporter activity"/>
    <property type="evidence" value="ECO:0007669"/>
    <property type="project" value="InterPro"/>
</dbReference>
<dbReference type="InterPro" id="IPR038770">
    <property type="entry name" value="Na+/solute_symporter_sf"/>
</dbReference>
<feature type="transmembrane region" description="Helical" evidence="7">
    <location>
        <begin position="122"/>
        <end position="147"/>
    </location>
</feature>
<feature type="transmembrane region" description="Helical" evidence="7">
    <location>
        <begin position="342"/>
        <end position="364"/>
    </location>
</feature>
<feature type="transmembrane region" description="Helical" evidence="7">
    <location>
        <begin position="90"/>
        <end position="110"/>
    </location>
</feature>
<dbReference type="GO" id="GO:1902600">
    <property type="term" value="P:proton transmembrane transport"/>
    <property type="evidence" value="ECO:0007669"/>
    <property type="project" value="InterPro"/>
</dbReference>
<dbReference type="EMBL" id="CP041186">
    <property type="protein sequence ID" value="QDG50718.1"/>
    <property type="molecule type" value="Genomic_DNA"/>
</dbReference>
<keyword evidence="5" id="KW-0175">Coiled coil</keyword>
<dbReference type="SUPFAM" id="SSF52540">
    <property type="entry name" value="P-loop containing nucleoside triphosphate hydrolases"/>
    <property type="match status" value="1"/>
</dbReference>
<evidence type="ECO:0000313" key="9">
    <source>
        <dbReference type="EMBL" id="QDG50718.1"/>
    </source>
</evidence>
<feature type="compositionally biased region" description="Basic and acidic residues" evidence="6">
    <location>
        <begin position="745"/>
        <end position="763"/>
    </location>
</feature>
<evidence type="ECO:0000256" key="6">
    <source>
        <dbReference type="SAM" id="MobiDB-lite"/>
    </source>
</evidence>
<dbReference type="Pfam" id="PF00999">
    <property type="entry name" value="Na_H_Exchanger"/>
    <property type="match status" value="1"/>
</dbReference>
<dbReference type="InterPro" id="IPR027417">
    <property type="entry name" value="P-loop_NTPase"/>
</dbReference>
<comment type="subcellular location">
    <subcellularLocation>
        <location evidence="1">Membrane</location>
        <topology evidence="1">Multi-pass membrane protein</topology>
    </subcellularLocation>
</comment>
<evidence type="ECO:0000313" key="10">
    <source>
        <dbReference type="Proteomes" id="UP000315995"/>
    </source>
</evidence>
<dbReference type="GO" id="GO:0016020">
    <property type="term" value="C:membrane"/>
    <property type="evidence" value="ECO:0007669"/>
    <property type="project" value="UniProtKB-SubCell"/>
</dbReference>
<keyword evidence="4 7" id="KW-0472">Membrane</keyword>
<protein>
    <recommendedName>
        <fullName evidence="8">Cation/H+ exchanger transmembrane domain-containing protein</fullName>
    </recommendedName>
</protein>
<dbReference type="Proteomes" id="UP000315995">
    <property type="component" value="Chromosome"/>
</dbReference>
<name>A0A4Y6PQW5_PERCE</name>
<feature type="transmembrane region" description="Helical" evidence="7">
    <location>
        <begin position="167"/>
        <end position="189"/>
    </location>
</feature>
<evidence type="ECO:0000256" key="3">
    <source>
        <dbReference type="ARBA" id="ARBA00022989"/>
    </source>
</evidence>
<accession>A0A4Y6PQW5</accession>
<evidence type="ECO:0000259" key="8">
    <source>
        <dbReference type="Pfam" id="PF00999"/>
    </source>
</evidence>
<proteinExistence type="predicted"/>
<dbReference type="OrthoDB" id="5493617at2"/>
<evidence type="ECO:0000256" key="1">
    <source>
        <dbReference type="ARBA" id="ARBA00004141"/>
    </source>
</evidence>
<keyword evidence="10" id="KW-1185">Reference proteome</keyword>
<dbReference type="PANTHER" id="PTHR43021:SF2">
    <property type="entry name" value="CATION_H+ EXCHANGER DOMAIN-CONTAINING PROTEIN"/>
    <property type="match status" value="1"/>
</dbReference>
<feature type="transmembrane region" description="Helical" evidence="7">
    <location>
        <begin position="201"/>
        <end position="221"/>
    </location>
</feature>
<dbReference type="Gene3D" id="1.20.1530.20">
    <property type="match status" value="1"/>
</dbReference>
<reference evidence="9 10" key="1">
    <citation type="submission" date="2019-06" db="EMBL/GenBank/DDBJ databases">
        <title>Persicimonas caeni gen. nov., sp. nov., a predatory bacterium isolated from solar saltern.</title>
        <authorList>
            <person name="Wang S."/>
        </authorList>
    </citation>
    <scope>NUCLEOTIDE SEQUENCE [LARGE SCALE GENOMIC DNA]</scope>
    <source>
        <strain evidence="9 10">YN101</strain>
    </source>
</reference>
<accession>A0A5B8Y8C1</accession>
<keyword evidence="3 7" id="KW-1133">Transmembrane helix</keyword>
<feature type="transmembrane region" description="Helical" evidence="7">
    <location>
        <begin position="33"/>
        <end position="51"/>
    </location>
</feature>
<feature type="transmembrane region" description="Helical" evidence="7">
    <location>
        <begin position="58"/>
        <end position="78"/>
    </location>
</feature>
<feature type="region of interest" description="Disordered" evidence="6">
    <location>
        <begin position="694"/>
        <end position="782"/>
    </location>
</feature>
<feature type="coiled-coil region" evidence="5">
    <location>
        <begin position="1090"/>
        <end position="1117"/>
    </location>
</feature>
<keyword evidence="2 7" id="KW-0812">Transmembrane</keyword>
<dbReference type="InterPro" id="IPR006153">
    <property type="entry name" value="Cation/H_exchanger_TM"/>
</dbReference>
<evidence type="ECO:0000256" key="2">
    <source>
        <dbReference type="ARBA" id="ARBA00022692"/>
    </source>
</evidence>
<organism evidence="9 10">
    <name type="scientific">Persicimonas caeni</name>
    <dbReference type="NCBI Taxonomy" id="2292766"/>
    <lineage>
        <taxon>Bacteria</taxon>
        <taxon>Deltaproteobacteria</taxon>
        <taxon>Bradymonadales</taxon>
        <taxon>Bradymonadaceae</taxon>
        <taxon>Persicimonas</taxon>
    </lineage>
</organism>
<dbReference type="RefSeq" id="WP_141197210.1">
    <property type="nucleotide sequence ID" value="NZ_CP041186.1"/>
</dbReference>
<feature type="compositionally biased region" description="Basic and acidic residues" evidence="6">
    <location>
        <begin position="694"/>
        <end position="709"/>
    </location>
</feature>
<evidence type="ECO:0000256" key="7">
    <source>
        <dbReference type="SAM" id="Phobius"/>
    </source>
</evidence>
<gene>
    <name evidence="9" type="ORF">FIV42_08240</name>
</gene>
<feature type="transmembrane region" description="Helical" evidence="7">
    <location>
        <begin position="274"/>
        <end position="305"/>
    </location>
</feature>
<sequence>MWQIITIVVLLLLMISRQFFDLHSTVGDFDPGTLAATGFIILAAFTMGELFKRLKMPALLGYIAAGIVFGPDLSQLVFDGQRQAIFGREVISDLSLINILTIGVIGTLGGGELKISDLKDQAGTILTVIAFSFLAIVPLSAATVMGISVAFPDLIPFLEGTPQMTRMAVALLFGVFGFAMSPAATLAIIQETKASGRFTSLTLGVVIVADLVLVASFLLVFNFSQLLIGPGGVTDEAVNNLLIKIGLEFGWAIVIGIVTGGLFILYLRFVAREMLLFTVGLIFAAAAVAEMVHAEMLLAFLAAGFIVQNFSKHGHDMIHALEKISLPVFVIYFMIQAAELDLMAVAQFLPLALVLTFVRGLALYGSVKMATKLRNAPEYIDSNLWMAFFSRGGVDIVLASLVADQVGTWGTEFKAVIMATVVIHIIAGPAILKWVFERVGETEDARKAGSEEVAELDRIVGFDHEPVYEPLERPDFPDPRLDARLGEVREELTNCYQGCLVDQIEQHGQRLQHMVGRIDTVRRETLDDLVTLLEEAEEGHSEDIAPRVKRLHVKFRQTIQPQIDMLEQLEPMPVTVETTDRLLERVRGLVDFDETYRVRMERWLLKGGAVDNKLLTLVRAMRRIRRAYGRGGYRNVPLGRLWRFYLELSLPGYLASAVSATAERNEAFWYHLGIHLRRVDDLFERVVRTLRAPAERPIDEEPDEQKSPGDEEGVTVVERGETLSPSVDALPMSMAAEADDDEDEHDTHGEHDAHGERDEHGHDDADEAGDEEPKRADASAEFGTLAPLAKALRQAKQSRERLTTDADELDTLLALFIQTQRERFSFSIERAFGDFVDAVAKAGTIELPAFRYRASARYDEAHRAEARLRSRLDREASLVMGYQGWVVLDHQLILFLHWFRTYQRRVVATLESRFDEGCLRQLRRLEGRCEERPSVVREGVMPDGGGDKPGVPDWANWFAEQLDPALENARVDLEHALTDFGQGIITRRLMDVLEARVARFSDQVHLLVQNPVESVEEGSQIETVTVPLRAWYFSKLLREAALRLVEFNERAERILRRSLVALSEISQSLEFELVARQAEYRNDGETEEANQVAERALREAAAQTAQLVEQIHEDEEQMRVWVVGESTRIVRESTIPFLEHRLMEVMRELSQVRRGGLAKRSVQPLISRLEVAYRRITPVVAQITGDIGDKLAGRQPETRKSQVRDRLISADPQRAANTPAIYRRLFSPVPVDIPDFYVERPALEEECLEAVDRWFNGQSTSILIAGDRGMGKRTLVHHVLPMRMFSKYHELDEEQLQTVRIDEQVETERELCASFMPLLDGDSPRTLTELAGELNGAEQRKIVFVENGDKIYSRTREGLALCERFLDMMEATSGQILWIIMMGKPATTLLDTALQLSDYFTHALEVDPLGPEQIEQMILARHEVSGFDITFQKPEVRYLDRLQRPLEASDALRHPQKEYFERLGRLSGGNPLLALLYWLETVHVDPRDNSHIIVDPLPEEELALIDNLSVQKKLILATLVQHHALNARRLSRILRVGLEEVKTELNHLRRLGFVEFIASTTSYQLRPLPGALITQELRARNLV</sequence>